<dbReference type="InterPro" id="IPR050951">
    <property type="entry name" value="Retrovirus_Pol_polyprotein"/>
</dbReference>
<proteinExistence type="predicted"/>
<dbReference type="PANTHER" id="PTHR37984">
    <property type="entry name" value="PROTEIN CBG26694"/>
    <property type="match status" value="1"/>
</dbReference>
<dbReference type="PROSITE" id="PS50878">
    <property type="entry name" value="RT_POL"/>
    <property type="match status" value="1"/>
</dbReference>
<dbReference type="InterPro" id="IPR012337">
    <property type="entry name" value="RNaseH-like_sf"/>
</dbReference>
<gene>
    <name evidence="9" type="primary">Tf2-6_108</name>
    <name evidence="9" type="ORF">AVEN_184587_1</name>
</gene>
<dbReference type="Pfam" id="PF17921">
    <property type="entry name" value="Integrase_H2C2"/>
    <property type="match status" value="1"/>
</dbReference>
<dbReference type="Pfam" id="PF17919">
    <property type="entry name" value="RT_RNaseH_2"/>
    <property type="match status" value="1"/>
</dbReference>
<dbReference type="GO" id="GO:0015074">
    <property type="term" value="P:DNA integration"/>
    <property type="evidence" value="ECO:0007669"/>
    <property type="project" value="InterPro"/>
</dbReference>
<evidence type="ECO:0000259" key="8">
    <source>
        <dbReference type="PROSITE" id="PS50994"/>
    </source>
</evidence>
<keyword evidence="2" id="KW-0548">Nucleotidyltransferase</keyword>
<keyword evidence="4" id="KW-0378">Hydrolase</keyword>
<dbReference type="PROSITE" id="PS50994">
    <property type="entry name" value="INTEGRASE"/>
    <property type="match status" value="1"/>
</dbReference>
<dbReference type="CDD" id="cd09274">
    <property type="entry name" value="RNase_HI_RT_Ty3"/>
    <property type="match status" value="1"/>
</dbReference>
<feature type="domain" description="Integrase catalytic" evidence="8">
    <location>
        <begin position="437"/>
        <end position="595"/>
    </location>
</feature>
<dbReference type="EMBL" id="BGPR01084577">
    <property type="protein sequence ID" value="GBL95996.1"/>
    <property type="molecule type" value="Genomic_DNA"/>
</dbReference>
<dbReference type="Pfam" id="PF00665">
    <property type="entry name" value="rve"/>
    <property type="match status" value="1"/>
</dbReference>
<evidence type="ECO:0000256" key="5">
    <source>
        <dbReference type="ARBA" id="ARBA00022918"/>
    </source>
</evidence>
<organism evidence="9 10">
    <name type="scientific">Araneus ventricosus</name>
    <name type="common">Orbweaver spider</name>
    <name type="synonym">Epeira ventricosa</name>
    <dbReference type="NCBI Taxonomy" id="182803"/>
    <lineage>
        <taxon>Eukaryota</taxon>
        <taxon>Metazoa</taxon>
        <taxon>Ecdysozoa</taxon>
        <taxon>Arthropoda</taxon>
        <taxon>Chelicerata</taxon>
        <taxon>Arachnida</taxon>
        <taxon>Araneae</taxon>
        <taxon>Araneomorphae</taxon>
        <taxon>Entelegynae</taxon>
        <taxon>Araneoidea</taxon>
        <taxon>Araneidae</taxon>
        <taxon>Araneus</taxon>
    </lineage>
</organism>
<dbReference type="InterPro" id="IPR036397">
    <property type="entry name" value="RNaseH_sf"/>
</dbReference>
<reference evidence="9 10" key="1">
    <citation type="journal article" date="2019" name="Sci. Rep.">
        <title>Orb-weaving spider Araneus ventricosus genome elucidates the spidroin gene catalogue.</title>
        <authorList>
            <person name="Kono N."/>
            <person name="Nakamura H."/>
            <person name="Ohtoshi R."/>
            <person name="Moran D.A.P."/>
            <person name="Shinohara A."/>
            <person name="Yoshida Y."/>
            <person name="Fujiwara M."/>
            <person name="Mori M."/>
            <person name="Tomita M."/>
            <person name="Arakawa K."/>
        </authorList>
    </citation>
    <scope>NUCLEOTIDE SEQUENCE [LARGE SCALE GENOMIC DNA]</scope>
</reference>
<evidence type="ECO:0000259" key="7">
    <source>
        <dbReference type="PROSITE" id="PS50878"/>
    </source>
</evidence>
<dbReference type="InterPro" id="IPR001584">
    <property type="entry name" value="Integrase_cat-core"/>
</dbReference>
<protein>
    <recommendedName>
        <fullName evidence="1">RNA-directed DNA polymerase</fullName>
        <ecNumber evidence="1">2.7.7.49</ecNumber>
    </recommendedName>
</protein>
<dbReference type="InterPro" id="IPR041577">
    <property type="entry name" value="RT_RNaseH_2"/>
</dbReference>
<evidence type="ECO:0000313" key="9">
    <source>
        <dbReference type="EMBL" id="GBL95996.1"/>
    </source>
</evidence>
<evidence type="ECO:0000256" key="4">
    <source>
        <dbReference type="ARBA" id="ARBA00022759"/>
    </source>
</evidence>
<dbReference type="Pfam" id="PF00078">
    <property type="entry name" value="RVT_1"/>
    <property type="match status" value="1"/>
</dbReference>
<dbReference type="Gene3D" id="3.30.420.10">
    <property type="entry name" value="Ribonuclease H-like superfamily/Ribonuclease H"/>
    <property type="match status" value="1"/>
</dbReference>
<dbReference type="Proteomes" id="UP000499080">
    <property type="component" value="Unassembled WGS sequence"/>
</dbReference>
<dbReference type="FunFam" id="1.10.340.70:FF:000001">
    <property type="entry name" value="Retrovirus-related Pol polyprotein from transposon gypsy-like Protein"/>
    <property type="match status" value="1"/>
</dbReference>
<dbReference type="SUPFAM" id="SSF53098">
    <property type="entry name" value="Ribonuclease H-like"/>
    <property type="match status" value="1"/>
</dbReference>
<dbReference type="EC" id="2.7.7.49" evidence="1"/>
<evidence type="ECO:0000256" key="6">
    <source>
        <dbReference type="ARBA" id="ARBA00023268"/>
    </source>
</evidence>
<sequence length="759" mass="86048">AGLNEFQISCYIDDLVIAAGSFDEHLAKLEMVFQRLQKANLKVKPSKCSFLKDQITYLGHTVREGQVYPDKKNLDSIREALPPKTKRQVRSFLGLTGFYRKFIPKYSEIALPLTELTKDCNGFKWTEMEQSAFEKLKLYLTSEPCLALPDFSKPFAVCSDASKLALGAVLVQEHETGFLHPIAFASRKLSKAETKFAVVELETMAIFFVVNHFKNYLFGKHFRISSDQQCLSKIINYKDPTSRIARWMVTLQQFDYTVIHKPGRLNLMADDLSRSSYPNDECISEKQPDVNTLDLEANIFSVNEIPKSEIIEKQNADAYCCNIKDKLNSNFVFSPNSPKFFLKNNVLLCYTNSKDRHGSKAKLVVPQTLVQKILNLTHDNDTVAHPGLARTLKRIKDNFFWKGLYAQVRRYVASCHSCIQRRGFAKNVSAPVQSIPTADYPFQKVAFDAIGPLVTSKNGNKWIIVISDYFTRYPEAYALPNIQSHNVAKVLIDFISRHGVMQTLYSDRGPNFLSNAMQEVYTKLGISKQQTLAYNPRGNGMLERLSKTLIDTLSHLVSVQQVDWCEHLPFALMAYRNARHRILDENPSFLVYGRDPVMPYHLIFSEKVRSYSDSPSYAQQLVTKLQTAFALVKQNLDKQAESYSKVQVSVPKNKRIVIGDLVSLVNDINLSLRNVMCNTSVDQAQIVDDSVSYDIPGSPNFSSPATGVYDYPNPSIPVSMSNVNTNVSQIQSQGSIVQNTHPYNLRPRDNYGMVIYNKH</sequence>
<dbReference type="FunFam" id="3.30.70.270:FF:000020">
    <property type="entry name" value="Transposon Tf2-6 polyprotein-like Protein"/>
    <property type="match status" value="1"/>
</dbReference>
<dbReference type="Gene3D" id="1.10.340.70">
    <property type="match status" value="1"/>
</dbReference>
<comment type="caution">
    <text evidence="9">The sequence shown here is derived from an EMBL/GenBank/DDBJ whole genome shotgun (WGS) entry which is preliminary data.</text>
</comment>
<evidence type="ECO:0000256" key="1">
    <source>
        <dbReference type="ARBA" id="ARBA00012493"/>
    </source>
</evidence>
<dbReference type="OrthoDB" id="9893755at2759"/>
<dbReference type="InterPro" id="IPR043502">
    <property type="entry name" value="DNA/RNA_pol_sf"/>
</dbReference>
<evidence type="ECO:0000256" key="2">
    <source>
        <dbReference type="ARBA" id="ARBA00022695"/>
    </source>
</evidence>
<dbReference type="FunFam" id="3.10.20.370:FF:000001">
    <property type="entry name" value="Retrovirus-related Pol polyprotein from transposon 17.6-like protein"/>
    <property type="match status" value="1"/>
</dbReference>
<keyword evidence="4" id="KW-0255">Endonuclease</keyword>
<dbReference type="FunFam" id="3.30.420.10:FF:000032">
    <property type="entry name" value="Retrovirus-related Pol polyprotein from transposon 297-like Protein"/>
    <property type="match status" value="1"/>
</dbReference>
<dbReference type="GO" id="GO:0003676">
    <property type="term" value="F:nucleic acid binding"/>
    <property type="evidence" value="ECO:0007669"/>
    <property type="project" value="InterPro"/>
</dbReference>
<accession>A0A4Y2BXF8</accession>
<keyword evidence="2" id="KW-0808">Transferase</keyword>
<dbReference type="InterPro" id="IPR000477">
    <property type="entry name" value="RT_dom"/>
</dbReference>
<feature type="non-terminal residue" evidence="9">
    <location>
        <position position="1"/>
    </location>
</feature>
<keyword evidence="5" id="KW-0695">RNA-directed DNA polymerase</keyword>
<dbReference type="GO" id="GO:0003964">
    <property type="term" value="F:RNA-directed DNA polymerase activity"/>
    <property type="evidence" value="ECO:0007669"/>
    <property type="project" value="UniProtKB-KW"/>
</dbReference>
<dbReference type="GO" id="GO:0004519">
    <property type="term" value="F:endonuclease activity"/>
    <property type="evidence" value="ECO:0007669"/>
    <property type="project" value="UniProtKB-KW"/>
</dbReference>
<keyword evidence="6" id="KW-0511">Multifunctional enzyme</keyword>
<dbReference type="Gene3D" id="3.30.70.270">
    <property type="match status" value="2"/>
</dbReference>
<dbReference type="PANTHER" id="PTHR37984:SF5">
    <property type="entry name" value="PROTEIN NYNRIN-LIKE"/>
    <property type="match status" value="1"/>
</dbReference>
<dbReference type="GO" id="GO:0042575">
    <property type="term" value="C:DNA polymerase complex"/>
    <property type="evidence" value="ECO:0007669"/>
    <property type="project" value="UniProtKB-ARBA"/>
</dbReference>
<keyword evidence="3" id="KW-0540">Nuclease</keyword>
<dbReference type="SUPFAM" id="SSF56672">
    <property type="entry name" value="DNA/RNA polymerases"/>
    <property type="match status" value="1"/>
</dbReference>
<dbReference type="AlphaFoldDB" id="A0A4Y2BXF8"/>
<keyword evidence="10" id="KW-1185">Reference proteome</keyword>
<evidence type="ECO:0000313" key="10">
    <source>
        <dbReference type="Proteomes" id="UP000499080"/>
    </source>
</evidence>
<dbReference type="InterPro" id="IPR043128">
    <property type="entry name" value="Rev_trsase/Diguanyl_cyclase"/>
</dbReference>
<dbReference type="InterPro" id="IPR041588">
    <property type="entry name" value="Integrase_H2C2"/>
</dbReference>
<evidence type="ECO:0000256" key="3">
    <source>
        <dbReference type="ARBA" id="ARBA00022722"/>
    </source>
</evidence>
<feature type="domain" description="Reverse transcriptase" evidence="7">
    <location>
        <begin position="1"/>
        <end position="62"/>
    </location>
</feature>
<name>A0A4Y2BXF8_ARAVE</name>